<feature type="signal peptide" evidence="2">
    <location>
        <begin position="1"/>
        <end position="30"/>
    </location>
</feature>
<accession>A0A2W7NIH8</accession>
<dbReference type="InterPro" id="IPR011989">
    <property type="entry name" value="ARM-like"/>
</dbReference>
<gene>
    <name evidence="3" type="ORF">LX69_00252</name>
</gene>
<feature type="chain" id="PRO_5015980305" description="HEAT repeat protein" evidence="2">
    <location>
        <begin position="31"/>
        <end position="421"/>
    </location>
</feature>
<evidence type="ECO:0000313" key="3">
    <source>
        <dbReference type="EMBL" id="PZX20255.1"/>
    </source>
</evidence>
<keyword evidence="1" id="KW-1133">Transmembrane helix</keyword>
<dbReference type="EMBL" id="QKZK01000002">
    <property type="protein sequence ID" value="PZX20255.1"/>
    <property type="molecule type" value="Genomic_DNA"/>
</dbReference>
<organism evidence="3 4">
    <name type="scientific">Breznakibacter xylanolyticus</name>
    <dbReference type="NCBI Taxonomy" id="990"/>
    <lineage>
        <taxon>Bacteria</taxon>
        <taxon>Pseudomonadati</taxon>
        <taxon>Bacteroidota</taxon>
        <taxon>Bacteroidia</taxon>
        <taxon>Marinilabiliales</taxon>
        <taxon>Marinilabiliaceae</taxon>
        <taxon>Breznakibacter</taxon>
    </lineage>
</organism>
<reference evidence="3 4" key="1">
    <citation type="submission" date="2018-06" db="EMBL/GenBank/DDBJ databases">
        <title>Genomic Encyclopedia of Archaeal and Bacterial Type Strains, Phase II (KMG-II): from individual species to whole genera.</title>
        <authorList>
            <person name="Goeker M."/>
        </authorList>
    </citation>
    <scope>NUCLEOTIDE SEQUENCE [LARGE SCALE GENOMIC DNA]</scope>
    <source>
        <strain evidence="3 4">DSM 6779</strain>
    </source>
</reference>
<evidence type="ECO:0000256" key="1">
    <source>
        <dbReference type="SAM" id="Phobius"/>
    </source>
</evidence>
<protein>
    <recommendedName>
        <fullName evidence="5">HEAT repeat protein</fullName>
    </recommendedName>
</protein>
<keyword evidence="2" id="KW-0732">Signal</keyword>
<dbReference type="Proteomes" id="UP000249239">
    <property type="component" value="Unassembled WGS sequence"/>
</dbReference>
<proteinExistence type="predicted"/>
<evidence type="ECO:0000313" key="4">
    <source>
        <dbReference type="Proteomes" id="UP000249239"/>
    </source>
</evidence>
<dbReference type="InterPro" id="IPR016024">
    <property type="entry name" value="ARM-type_fold"/>
</dbReference>
<dbReference type="AlphaFoldDB" id="A0A2W7NIH8"/>
<dbReference type="SUPFAM" id="SSF48371">
    <property type="entry name" value="ARM repeat"/>
    <property type="match status" value="1"/>
</dbReference>
<feature type="transmembrane region" description="Helical" evidence="1">
    <location>
        <begin position="76"/>
        <end position="101"/>
    </location>
</feature>
<keyword evidence="1" id="KW-0472">Membrane</keyword>
<dbReference type="OrthoDB" id="1454284at2"/>
<dbReference type="RefSeq" id="WP_111443997.1">
    <property type="nucleotide sequence ID" value="NZ_QKZK01000002.1"/>
</dbReference>
<evidence type="ECO:0008006" key="5">
    <source>
        <dbReference type="Google" id="ProtNLM"/>
    </source>
</evidence>
<name>A0A2W7NIH8_9BACT</name>
<dbReference type="Gene3D" id="1.25.10.10">
    <property type="entry name" value="Leucine-rich Repeat Variant"/>
    <property type="match status" value="1"/>
</dbReference>
<evidence type="ECO:0000256" key="2">
    <source>
        <dbReference type="SAM" id="SignalP"/>
    </source>
</evidence>
<sequence length="421" mass="48867">MKANKNKSGYYTLWLIVLCGLLAAALTVWGQPADGSAVDQPAGVSEVVSDSTAVVKADDDRSPWFWEVNYFGRSLFLVNILLLIILTSIAVMLVLLVLILFNRRRIEREAVLHQYLLEKYQGMILDYLFATGHLDDFSRIASDSYRRQVLIDQIIDVSANLKGEAYGKLRQLYLDLKLNRHSVNKARSRRWHVRIKGFKELAFMNIKDANDEMLKSLQSKNDILRMEAQIALVRLSDDHPFEWLNYQVKPFSMWEQISLHQLLIQHDISVPRFVQWIDSPNHTVVMFALRMIREFRQVFEEDHILDALHHAHDGVRQLAIEVCGDLKIHASLKMLKSRYRFETYENKLEIVKTMGKIPDEAMIGFLKLVLDKEDDVQLQISSTKAIENMGRIGVDALQKLMESEYKNYKIIIRHVLDKRIN</sequence>
<keyword evidence="1" id="KW-0812">Transmembrane</keyword>
<keyword evidence="4" id="KW-1185">Reference proteome</keyword>
<comment type="caution">
    <text evidence="3">The sequence shown here is derived from an EMBL/GenBank/DDBJ whole genome shotgun (WGS) entry which is preliminary data.</text>
</comment>